<keyword evidence="4" id="KW-0479">Metal-binding</keyword>
<keyword evidence="6" id="KW-0862">Zinc</keyword>
<evidence type="ECO:0000313" key="9">
    <source>
        <dbReference type="EMBL" id="EDO08523.1"/>
    </source>
</evidence>
<dbReference type="KEGG" id="bbo:BBOV_III009670"/>
<feature type="domain" description="Amidohydrolase-related" evidence="8">
    <location>
        <begin position="72"/>
        <end position="175"/>
    </location>
</feature>
<dbReference type="OMA" id="TLHHISM"/>
<evidence type="ECO:0000256" key="5">
    <source>
        <dbReference type="ARBA" id="ARBA00022801"/>
    </source>
</evidence>
<reference evidence="9 10" key="1">
    <citation type="journal article" date="2007" name="PLoS Pathog.">
        <title>Genome sequence of Babesia bovis and comparative analysis of apicomplexan hemoprotozoa.</title>
        <authorList>
            <person name="Brayton K.A."/>
            <person name="Lau A.O.T."/>
            <person name="Herndon D.R."/>
            <person name="Hannick L."/>
            <person name="Kappmeyer L.S."/>
            <person name="Berens S.J."/>
            <person name="Bidwell S.L."/>
            <person name="Brown W.C."/>
            <person name="Crabtree J."/>
            <person name="Fadrosh D."/>
            <person name="Feldblum T."/>
            <person name="Forberger H.A."/>
            <person name="Haas B.J."/>
            <person name="Howell J.M."/>
            <person name="Khouri H."/>
            <person name="Koo H."/>
            <person name="Mann D.J."/>
            <person name="Norimine J."/>
            <person name="Paulsen I.T."/>
            <person name="Radune D."/>
            <person name="Ren Q."/>
            <person name="Smith R.K. Jr."/>
            <person name="Suarez C.E."/>
            <person name="White O."/>
            <person name="Wortman J.R."/>
            <person name="Knowles D.P. Jr."/>
            <person name="McElwain T.F."/>
            <person name="Nene V.M."/>
        </authorList>
    </citation>
    <scope>NUCLEOTIDE SEQUENCE [LARGE SCALE GENOMIC DNA]</scope>
    <source>
        <strain evidence="9">T2Bo</strain>
    </source>
</reference>
<dbReference type="HAMAP" id="MF_00219">
    <property type="entry name" value="PyrC_classII"/>
    <property type="match status" value="1"/>
</dbReference>
<evidence type="ECO:0000259" key="8">
    <source>
        <dbReference type="Pfam" id="PF04909"/>
    </source>
</evidence>
<reference evidence="10" key="3">
    <citation type="journal article" date="2021" name="Int. J. Parasitol.">
        <title>Comparative analysis of gene expression between Babesia bovis blood stages and kinetes allowed by improved genome annotation.</title>
        <authorList>
            <person name="Ueti M.W."/>
            <person name="Johnson W.C."/>
            <person name="Kappmeyer L.S."/>
            <person name="Herndon D.R."/>
            <person name="Mousel M.R."/>
            <person name="Reif K.E."/>
            <person name="Taus N.S."/>
            <person name="Ifeonu O.O."/>
            <person name="Silva J.C."/>
            <person name="Suarez C.E."/>
            <person name="Brayton K.A."/>
        </authorList>
    </citation>
    <scope>NUCLEOTIDE SEQUENCE [LARGE SCALE GENOMIC DNA]</scope>
</reference>
<keyword evidence="10" id="KW-1185">Reference proteome</keyword>
<dbReference type="FunCoup" id="A7APN9">
    <property type="interactions" value="145"/>
</dbReference>
<dbReference type="Pfam" id="PF04909">
    <property type="entry name" value="Amidohydro_2"/>
    <property type="match status" value="1"/>
</dbReference>
<gene>
    <name evidence="9" type="ORF">BBOV_III009670</name>
</gene>
<dbReference type="PANTHER" id="PTHR43137">
    <property type="entry name" value="DIHYDROOROTASE"/>
    <property type="match status" value="1"/>
</dbReference>
<sequence>MQIPLADDLHCHLRQGELMSLVTPLIRHGGCNRVLVMPNTNPPITNCAQAGEYRRQLMQIEPRVTYLMTLYLSPEVSTDDIRLNAKANHVQGIKCYPVGMTTNSEHGFNSLEEYYPLFAEMERLGLSLHIHGEQPGSNPLRSEAKFVQNIISVAMAFPKLKVVAEHVSTKESLEAVLRVPNLAASITPHHLQIVTEDVLNITSGVTQANILDHVKNPYLYCKPIAQSAENRDALLQAIRTRSPKIFLGSDSAPHTIAAKNSDKPPAGIFTQPYIMGYLATIFKRLDCEDYLEAFVCRNGAEFLDLPAKNIEYMEITDETIIVPDTVGGVLKPFLAGEEITKICIVTTGDAK</sequence>
<proteinExistence type="inferred from homology"/>
<evidence type="ECO:0000256" key="3">
    <source>
        <dbReference type="ARBA" id="ARBA00012860"/>
    </source>
</evidence>
<dbReference type="Proteomes" id="UP000002173">
    <property type="component" value="Unassembled WGS sequence"/>
</dbReference>
<protein>
    <recommendedName>
        <fullName evidence="3">dihydroorotase</fullName>
        <ecNumber evidence="3">3.5.2.3</ecNumber>
    </recommendedName>
</protein>
<dbReference type="GO" id="GO:0004151">
    <property type="term" value="F:dihydroorotase activity"/>
    <property type="evidence" value="ECO:0007669"/>
    <property type="project" value="UniProtKB-EC"/>
</dbReference>
<dbReference type="InterPro" id="IPR006680">
    <property type="entry name" value="Amidohydro-rel"/>
</dbReference>
<comment type="similarity">
    <text evidence="2">Belongs to the metallo-dependent hydrolases superfamily. DHOase family. Class II DHOase subfamily.</text>
</comment>
<dbReference type="InterPro" id="IPR032466">
    <property type="entry name" value="Metal_Hydrolase"/>
</dbReference>
<accession>A7APN9</accession>
<dbReference type="InterPro" id="IPR002195">
    <property type="entry name" value="Dihydroorotase_CS"/>
</dbReference>
<dbReference type="eggNOG" id="KOG2902">
    <property type="taxonomic scope" value="Eukaryota"/>
</dbReference>
<dbReference type="STRING" id="5865.A7APN9"/>
<dbReference type="Gene3D" id="3.20.20.140">
    <property type="entry name" value="Metal-dependent hydrolases"/>
    <property type="match status" value="1"/>
</dbReference>
<dbReference type="GeneID" id="5480347"/>
<evidence type="ECO:0000256" key="2">
    <source>
        <dbReference type="ARBA" id="ARBA00005631"/>
    </source>
</evidence>
<dbReference type="GO" id="GO:0005737">
    <property type="term" value="C:cytoplasm"/>
    <property type="evidence" value="ECO:0007669"/>
    <property type="project" value="TreeGrafter"/>
</dbReference>
<dbReference type="GO" id="GO:0006207">
    <property type="term" value="P:'de novo' pyrimidine nucleobase biosynthetic process"/>
    <property type="evidence" value="ECO:0007669"/>
    <property type="project" value="TreeGrafter"/>
</dbReference>
<evidence type="ECO:0000256" key="4">
    <source>
        <dbReference type="ARBA" id="ARBA00022723"/>
    </source>
</evidence>
<evidence type="ECO:0000256" key="6">
    <source>
        <dbReference type="ARBA" id="ARBA00022833"/>
    </source>
</evidence>
<reference evidence="10" key="2">
    <citation type="journal article" date="2020" name="Data Brief">
        <title>Transcriptome dataset of Babesia bovis life stages within vertebrate and invertebrate hosts.</title>
        <authorList>
            <person name="Ueti M.W."/>
            <person name="Johnson W.C."/>
            <person name="Kappmeyer L.S."/>
            <person name="Herndon D.R."/>
            <person name="Mousel M.R."/>
            <person name="Reif K.E."/>
            <person name="Taus N.S."/>
            <person name="Ifeonu O.O."/>
            <person name="Silva J.C."/>
            <person name="Suarez C.E."/>
            <person name="Brayton K.A."/>
        </authorList>
    </citation>
    <scope>NUCLEOTIDE SEQUENCE [LARGE SCALE GENOMIC DNA]</scope>
</reference>
<dbReference type="GO" id="GO:0044205">
    <property type="term" value="P:'de novo' UMP biosynthetic process"/>
    <property type="evidence" value="ECO:0007669"/>
    <property type="project" value="UniProtKB-UniPathway"/>
</dbReference>
<dbReference type="RefSeq" id="XP_001612091.1">
    <property type="nucleotide sequence ID" value="XM_001612041.1"/>
</dbReference>
<dbReference type="PIRSF" id="PIRSF001237">
    <property type="entry name" value="DHOdimr"/>
    <property type="match status" value="1"/>
</dbReference>
<dbReference type="AlphaFoldDB" id="A7APN9"/>
<dbReference type="EMBL" id="AAXT01000001">
    <property type="protein sequence ID" value="EDO08523.1"/>
    <property type="molecule type" value="Genomic_DNA"/>
</dbReference>
<dbReference type="UniPathway" id="UPA00070">
    <property type="reaction ID" value="UER00117"/>
</dbReference>
<comment type="caution">
    <text evidence="9">The sequence shown here is derived from an EMBL/GenBank/DDBJ whole genome shotgun (WGS) entry which is preliminary data.</text>
</comment>
<dbReference type="GO" id="GO:0046872">
    <property type="term" value="F:metal ion binding"/>
    <property type="evidence" value="ECO:0007669"/>
    <property type="project" value="UniProtKB-KW"/>
</dbReference>
<evidence type="ECO:0000313" key="10">
    <source>
        <dbReference type="Proteomes" id="UP000002173"/>
    </source>
</evidence>
<dbReference type="InParanoid" id="A7APN9"/>
<dbReference type="PANTHER" id="PTHR43137:SF1">
    <property type="entry name" value="DIHYDROOROTASE"/>
    <property type="match status" value="1"/>
</dbReference>
<dbReference type="VEuPathDB" id="PiroplasmaDB:BBOV_III009670"/>
<dbReference type="EC" id="3.5.2.3" evidence="3"/>
<dbReference type="InterPro" id="IPR004721">
    <property type="entry name" value="DHOdimr"/>
</dbReference>
<organism evidence="9 10">
    <name type="scientific">Babesia bovis</name>
    <dbReference type="NCBI Taxonomy" id="5865"/>
    <lineage>
        <taxon>Eukaryota</taxon>
        <taxon>Sar</taxon>
        <taxon>Alveolata</taxon>
        <taxon>Apicomplexa</taxon>
        <taxon>Aconoidasida</taxon>
        <taxon>Piroplasmida</taxon>
        <taxon>Babesiidae</taxon>
        <taxon>Babesia</taxon>
    </lineage>
</organism>
<evidence type="ECO:0000256" key="7">
    <source>
        <dbReference type="ARBA" id="ARBA00022975"/>
    </source>
</evidence>
<dbReference type="PROSITE" id="PS00483">
    <property type="entry name" value="DIHYDROOROTASE_2"/>
    <property type="match status" value="1"/>
</dbReference>
<keyword evidence="5 9" id="KW-0378">Hydrolase</keyword>
<keyword evidence="7" id="KW-0665">Pyrimidine biosynthesis</keyword>
<evidence type="ECO:0000256" key="1">
    <source>
        <dbReference type="ARBA" id="ARBA00004880"/>
    </source>
</evidence>
<comment type="pathway">
    <text evidence="1">Pyrimidine metabolism; UMP biosynthesis via de novo pathway; (S)-dihydroorotate from bicarbonate: step 3/3.</text>
</comment>
<name>A7APN9_BABBO</name>
<dbReference type="SUPFAM" id="SSF51556">
    <property type="entry name" value="Metallo-dependent hydrolases"/>
    <property type="match status" value="1"/>
</dbReference>